<name>A0A6L2PPI0_COPFO</name>
<evidence type="ECO:0000313" key="3">
    <source>
        <dbReference type="EMBL" id="GFG34529.1"/>
    </source>
</evidence>
<evidence type="ECO:0000313" key="4">
    <source>
        <dbReference type="Proteomes" id="UP000502823"/>
    </source>
</evidence>
<feature type="coiled-coil region" evidence="1">
    <location>
        <begin position="430"/>
        <end position="478"/>
    </location>
</feature>
<feature type="region of interest" description="Disordered" evidence="2">
    <location>
        <begin position="2578"/>
        <end position="2609"/>
    </location>
</feature>
<feature type="coiled-coil region" evidence="1">
    <location>
        <begin position="1452"/>
        <end position="1479"/>
    </location>
</feature>
<comment type="caution">
    <text evidence="3">The sequence shown here is derived from an EMBL/GenBank/DDBJ whole genome shotgun (WGS) entry which is preliminary data.</text>
</comment>
<evidence type="ECO:0000256" key="1">
    <source>
        <dbReference type="SAM" id="Coils"/>
    </source>
</evidence>
<sequence>MWSPGVEAGEEPPSSLREEEDLKDQFQQQQEKIAELKELLKQNEQKLITKEKEVEQYATKLSDIKSRSKASKHKSATQKRDSPEHAVEDPETPKVGGQKEEISTPGRGSTEKMPKGNLVLLRKKLEENRYRQVNVLITVSAESSSQIPEAISTQIGYGDSKIMALNSRVAELEAAILDLEENVREKDSVIEARTKAITLMSEDFSRRNKITIDNLEETREEMRKMQTNFVLQEVKMKEENKRLKEELATKDNRLLQAEESVKTLESIRFDLSTRNAELQEKVVKVQEQMRELRNRPREEQDITRVENLTRQLDSANKQIVKLKAQHKTKVKNLTKQLDGLKQMSDANEEIVKLQNRIAELEEDKGNLQLHLVDFDELKVSESHLHTRVSELEERVLQQNQDLDSHVHMIALLEAEKLEHMQDICSEKKKVSNLESELEGLNTCMQELENQKVSLEMKTVDLEEQVDILTKEKAELMEEMKVMSCMNQGVEESLTTEKVENDSDTSSLLQSVELVERQEEGKELVAETEDLSKSLEQLKVELLNSNKIIEEQKEIIMDLKSKIDSRDEELEMQNEVITRLEHLGDYSDRDDRIAEIVTELREVAGDLEEWKTRCTEVEKRLQDLGEEKMELEERFKEVKSENSLLNQELAEQRDIAADLASKLQEQSNAITGRDERISSLQSLIEKNGHALEAREMTLKDVHERLNSVEKQYELRLSELKLTLANKEKELLDMTSALAKQENILKDREAQIMELNGSLQKQSHEFASLRHKLSVIEENVFHQFHAQLDEMSVTLAQKDELNCQLAEECHRYRQKIDVLTADLEDKVQYVMRLEIQTKELKEVEQRLQSAESNLKTFEEELCICKQELTLKQSEIQDKMDKLGQVEGKVIELTEKNKKFIANLKAKAVTIKGHEQKLQQYEAVVQAKEKLISELKAQNEKLLEQQDDKANLEQQLKMFNILTEELHEEQSRTELIGDELVKATDKIVTLETELKASEAKVEELSSIKETCVALTTKVTELEQKIIVYELELRNRDDQIMLLEKDKVWLIEKGKAKEQEEVNKSSVLEGKIKELETELLKQRTERLEELEAEKKELLQQVLNASDSIARVSELEEQVESRDQRITELQEQLLSSSERNQQSLSAVEAKLQEREAVVESLEQELLKSTERVRHLEEGLAFVEERRQSLENKAQTLSIKLQESDRVKEEVFENEEMLEQRLTVLIANEESLKKKFEILNTVNEESVQRVAELTADNLNLRKEIVNTESTLKGLQKELERLTPFEYSFMQASEKVETLEAELKRVVTELEHRMKEKVHEVRQHAENLETDLRNVNVQLEHAELEKRTLMEQYEKLNDERINLEDEIERLNQAAEVYKQTNAELKEQVQEKLSVLESTISEKEVARKELEERIQFLETELQGKTSACEEKERVIIGMNEKIQLIETELKVVSSAVDTAALEKEEIKNKLNERIAFLEKECESMVSSFEIAAVEKDRIHSELQETVQSQAVELKRYQHMLEATVSQPQTETDSDVSRTISEECIASLNEELSQMKLTLIQKDNEIKIYQTRLLQLQFGGVQDGGHDSYISLQDKILHLEDSCIKLQEAIHVRDAQISDLNTALTASNVELKQLQSELQSCHTRVEELMKQVNVLEEEAVNKNNYIEQLQMTRAGTQVPVSPQLESITQEYEMKLSSLKKHSDELFHELLKIKAQQEVADIVRVAEEHVRNVNTLLPDPDNESKSVKFQEPAQAQSVPTNTDAQVKAMEEELQFMRSERDAALLRITELSSQVPSFSSDTVLMLEDGAKMSVMEDSIEVDGLWQKTNRAQTLCELESFADEDSSVDVVQQVVAPETVLNLGSSSWDVGVEGEGEGEGWGWGSEEARFEQEHIQKQKETVLCTEPSDVLKDRIVTLENHITNVQAEKEKLVEELHTAQVRSGKMLKKLKDLKLKKDSLLKENVELAQKLSDKNFGDLDQAIEEEFKIRIDTLEKELRETRNEKDTACSEKERLESHVDMLTCANERLVEMKERQDMDIEMWKQRNRDLSNQVQSLEWRIGELIEEKKSVLESHASREQYLKESFFSWDKHGFTPDSTHLIDIESLNNELQEKVSALSTDNENLQGLLEQQRNLRLAAETELQEIQQRVSHADAGTQFCSGENNSLEEQLQLETQDKTMEELKKECGRLEERNNNLQNAYHALKTEYDRMCTESEECVVATERKCEALQCEYAKKIEDISKEKVEIEECYRSVLRERDQVVEHLQKLSKNWADLTQQHEALKLEHSNLREHIIVQEKTLAFADEQKCDLEHELAQLKSQTENISSGLSDTSGLLTEQKVRLAELEVELQTKTEETERLCQVIEGQKLERANVEQEWNGRVERLRKELELSAEDLYKQQDRYSTLMKEYQELRDHNSEIIRCHVQEAVNAKEQEMESMKAQLVEKQTNFVVELEEGSKEDPKYKLDETLDLLTARDRDIEILKVRLIQKEKEIEEISSIKDKDIQNLKIVLSENEHKFEELVGQKDQDIYNLRVLLADNDAKISELQQTLDEEARQLTELRELLEDRELQLRQLKDELLVTRNKAAQALSVVPKQPRDSLSSSLTHENQSSVEDHMDQREWRDSHTSEMQQGELDLALYMLHQRDVRCDELTLELMQLLEERDTLQLRLSNALRMNEELQARNRTSAMSSPDKTAEHLQSREQMPLNIEAAISLPVSSSTTVQEPHKDLQTLSNKLSQLRSVGYRRDVTLRDEREQRHNEQMRLLHQRGSGIVVDASYTLCFLFEICNISLRSFLILAARDVQSPSTVLMNWIWGRRYVIGQQR</sequence>
<gene>
    <name evidence="3" type="ORF">Cfor_11890</name>
</gene>
<feature type="compositionally biased region" description="Polar residues" evidence="2">
    <location>
        <begin position="2586"/>
        <end position="2599"/>
    </location>
</feature>
<feature type="coiled-coil region" evidence="1">
    <location>
        <begin position="1903"/>
        <end position="2055"/>
    </location>
</feature>
<feature type="coiled-coil region" evidence="1">
    <location>
        <begin position="1237"/>
        <end position="1419"/>
    </location>
</feature>
<dbReference type="EMBL" id="BLKM01000490">
    <property type="protein sequence ID" value="GFG34529.1"/>
    <property type="molecule type" value="Genomic_DNA"/>
</dbReference>
<feature type="coiled-coil region" evidence="1">
    <location>
        <begin position="1061"/>
        <end position="1201"/>
    </location>
</feature>
<keyword evidence="1" id="KW-0175">Coiled coil</keyword>
<keyword evidence="4" id="KW-1185">Reference proteome</keyword>
<feature type="coiled-coil region" evidence="1">
    <location>
        <begin position="908"/>
        <end position="1021"/>
    </location>
</feature>
<evidence type="ECO:0008006" key="5">
    <source>
        <dbReference type="Google" id="ProtNLM"/>
    </source>
</evidence>
<organism evidence="3 4">
    <name type="scientific">Coptotermes formosanus</name>
    <name type="common">Formosan subterranean termite</name>
    <dbReference type="NCBI Taxonomy" id="36987"/>
    <lineage>
        <taxon>Eukaryota</taxon>
        <taxon>Metazoa</taxon>
        <taxon>Ecdysozoa</taxon>
        <taxon>Arthropoda</taxon>
        <taxon>Hexapoda</taxon>
        <taxon>Insecta</taxon>
        <taxon>Pterygota</taxon>
        <taxon>Neoptera</taxon>
        <taxon>Polyneoptera</taxon>
        <taxon>Dictyoptera</taxon>
        <taxon>Blattodea</taxon>
        <taxon>Blattoidea</taxon>
        <taxon>Termitoidae</taxon>
        <taxon>Rhinotermitidae</taxon>
        <taxon>Coptotermes</taxon>
    </lineage>
</organism>
<dbReference type="OrthoDB" id="2441647at2759"/>
<feature type="coiled-coil region" evidence="1">
    <location>
        <begin position="2089"/>
        <end position="2202"/>
    </location>
</feature>
<feature type="compositionally biased region" description="Basic residues" evidence="2">
    <location>
        <begin position="67"/>
        <end position="77"/>
    </location>
</feature>
<dbReference type="PANTHER" id="PTHR23159">
    <property type="entry name" value="CENTROSOMAL PROTEIN 2"/>
    <property type="match status" value="1"/>
</dbReference>
<feature type="coiled-coil region" evidence="1">
    <location>
        <begin position="2524"/>
        <end position="2572"/>
    </location>
</feature>
<protein>
    <recommendedName>
        <fullName evidence="5">Golgin subfamily B member 1-like</fullName>
    </recommendedName>
</protein>
<evidence type="ECO:0000256" key="2">
    <source>
        <dbReference type="SAM" id="MobiDB-lite"/>
    </source>
</evidence>
<feature type="compositionally biased region" description="Basic and acidic residues" evidence="2">
    <location>
        <begin position="78"/>
        <end position="102"/>
    </location>
</feature>
<feature type="coiled-coil region" evidence="1">
    <location>
        <begin position="162"/>
        <end position="370"/>
    </location>
</feature>
<feature type="coiled-coil region" evidence="1">
    <location>
        <begin position="534"/>
        <end position="568"/>
    </location>
</feature>
<dbReference type="InParanoid" id="A0A6L2PPI0"/>
<feature type="coiled-coil region" evidence="1">
    <location>
        <begin position="824"/>
        <end position="858"/>
    </location>
</feature>
<proteinExistence type="predicted"/>
<feature type="coiled-coil region" evidence="1">
    <location>
        <begin position="599"/>
        <end position="665"/>
    </location>
</feature>
<feature type="region of interest" description="Disordered" evidence="2">
    <location>
        <begin position="1"/>
        <end position="28"/>
    </location>
</feature>
<feature type="coiled-coil region" evidence="1">
    <location>
        <begin position="1608"/>
        <end position="1663"/>
    </location>
</feature>
<feature type="coiled-coil region" evidence="1">
    <location>
        <begin position="2323"/>
        <end position="2350"/>
    </location>
</feature>
<dbReference type="FunCoup" id="A0A6L2PPI0">
    <property type="interactions" value="106"/>
</dbReference>
<feature type="coiled-coil region" evidence="1">
    <location>
        <begin position="2636"/>
        <end position="2670"/>
    </location>
</feature>
<feature type="region of interest" description="Disordered" evidence="2">
    <location>
        <begin position="49"/>
        <end position="115"/>
    </location>
</feature>
<accession>A0A6L2PPI0</accession>
<feature type="compositionally biased region" description="Basic and acidic residues" evidence="2">
    <location>
        <begin position="2600"/>
        <end position="2609"/>
    </location>
</feature>
<reference evidence="4" key="1">
    <citation type="submission" date="2020-01" db="EMBL/GenBank/DDBJ databases">
        <title>Draft genome sequence of the Termite Coptotermes fromosanus.</title>
        <authorList>
            <person name="Itakura S."/>
            <person name="Yosikawa Y."/>
            <person name="Umezawa K."/>
        </authorList>
    </citation>
    <scope>NUCLEOTIDE SEQUENCE [LARGE SCALE GENOMIC DNA]</scope>
</reference>
<feature type="coiled-coil region" evidence="1">
    <location>
        <begin position="690"/>
        <end position="742"/>
    </location>
</feature>
<dbReference type="Proteomes" id="UP000502823">
    <property type="component" value="Unassembled WGS sequence"/>
</dbReference>
<dbReference type="PANTHER" id="PTHR23159:SF31">
    <property type="entry name" value="CENTROSOME-ASSOCIATED PROTEIN CEP250 ISOFORM X1"/>
    <property type="match status" value="1"/>
</dbReference>